<dbReference type="OrthoDB" id="3949537at2"/>
<proteinExistence type="predicted"/>
<comment type="subcellular location">
    <subcellularLocation>
        <location evidence="1">Membrane</location>
        <topology evidence="1">Multi-pass membrane protein</topology>
    </subcellularLocation>
</comment>
<feature type="transmembrane region" description="Helical" evidence="7">
    <location>
        <begin position="101"/>
        <end position="119"/>
    </location>
</feature>
<dbReference type="Proteomes" id="UP000008495">
    <property type="component" value="Unassembled WGS sequence"/>
</dbReference>
<dbReference type="STRING" id="100225.SAMN05421595_2027"/>
<dbReference type="PANTHER" id="PTHR31566">
    <property type="entry name" value="CYTOCHROME C BIOGENESIS PROTEIN CCS1, CHLOROPLASTIC"/>
    <property type="match status" value="1"/>
</dbReference>
<evidence type="ECO:0000256" key="7">
    <source>
        <dbReference type="SAM" id="Phobius"/>
    </source>
</evidence>
<dbReference type="AlphaFoldDB" id="K6W4Y7"/>
<keyword evidence="2 7" id="KW-0812">Transmembrane</keyword>
<name>K6W4Y7_9MICO</name>
<evidence type="ECO:0000256" key="2">
    <source>
        <dbReference type="ARBA" id="ARBA00022692"/>
    </source>
</evidence>
<dbReference type="InterPro" id="IPR023494">
    <property type="entry name" value="Cyt_c_bgen_Ccs1/CcsB/ResB"/>
</dbReference>
<organism evidence="9 10">
    <name type="scientific">Austwickia chelonae NBRC 105200</name>
    <dbReference type="NCBI Taxonomy" id="1184607"/>
    <lineage>
        <taxon>Bacteria</taxon>
        <taxon>Bacillati</taxon>
        <taxon>Actinomycetota</taxon>
        <taxon>Actinomycetes</taxon>
        <taxon>Micrococcales</taxon>
        <taxon>Dermatophilaceae</taxon>
        <taxon>Austwickia</taxon>
    </lineage>
</organism>
<dbReference type="PANTHER" id="PTHR31566:SF0">
    <property type="entry name" value="CYTOCHROME C BIOGENESIS PROTEIN CCS1, CHLOROPLASTIC"/>
    <property type="match status" value="1"/>
</dbReference>
<feature type="transmembrane region" description="Helical" evidence="7">
    <location>
        <begin position="47"/>
        <end position="64"/>
    </location>
</feature>
<reference evidence="9 10" key="1">
    <citation type="submission" date="2012-08" db="EMBL/GenBank/DDBJ databases">
        <title>Whole genome shotgun sequence of Austwickia chelonae NBRC 105200.</title>
        <authorList>
            <person name="Yoshida I."/>
            <person name="Hosoyama A."/>
            <person name="Tsuchikane K."/>
            <person name="Katsumata H."/>
            <person name="Ando Y."/>
            <person name="Ohji S."/>
            <person name="Hamada M."/>
            <person name="Tamura T."/>
            <person name="Yamazoe A."/>
            <person name="Yamazaki S."/>
            <person name="Fujita N."/>
        </authorList>
    </citation>
    <scope>NUCLEOTIDE SEQUENCE [LARGE SCALE GENOMIC DNA]</scope>
    <source>
        <strain evidence="9 10">NBRC 105200</strain>
    </source>
</reference>
<keyword evidence="5 7" id="KW-0472">Membrane</keyword>
<evidence type="ECO:0000256" key="1">
    <source>
        <dbReference type="ARBA" id="ARBA00004141"/>
    </source>
</evidence>
<dbReference type="RefSeq" id="WP_006501643.1">
    <property type="nucleotide sequence ID" value="NZ_BAGZ01000003.1"/>
</dbReference>
<feature type="domain" description="ResB-like" evidence="8">
    <location>
        <begin position="44"/>
        <end position="525"/>
    </location>
</feature>
<sequence length="555" mass="60393">MDAQHQHGEKADEKDPDGATPGGRLPDLGLVGLFRWAWRQLTSMRTALFLLLLVAVAAVPGSVFPQRSLDPTRVADYLREHPDSGPWLDRLGFFEVFSSPWFSAIYLLLMISLVGCVVPRTRVHLHAIRQPPPRAPRRLERLPSHCEGVVDGEPEAVLAQARRALGWRYRFRCSRDDDPNTLSAETGYSRETGNLLFHISLLTLIVALAWGHLVGWRGDRIVPVGQSFSNSVSGYDTFNPGPWVDVEDLHPFTVRIDSLDVRFESDPRAGRQVGAPRDFRARTSVSEGPGQSLQQRELSVNGPLGFGGTQVYLLGNGYAPTITVRDGSGQVLFRQQVPFLPQDDNYTSTGAVKVTGAQPKQLGLMGLLLPTAGVDTDGGLRSTFPGATNPALVLTAYEGELFPEGRAQSVYTVDTSRMAPVTGADGAPVRLTLTPGQSAELPGGRGSVTFDQLDRWAGVSARYDPARPLALASALVAALGLVASLLVRRRRIFVRVHTEPVGSDGRRRTRMEVAGLAKGDDPNLDAVVADLLRRVTERQVAERRNEQGLSVGSGR</sequence>
<feature type="region of interest" description="Disordered" evidence="6">
    <location>
        <begin position="1"/>
        <end position="23"/>
    </location>
</feature>
<feature type="transmembrane region" description="Helical" evidence="7">
    <location>
        <begin position="469"/>
        <end position="487"/>
    </location>
</feature>
<evidence type="ECO:0000313" key="10">
    <source>
        <dbReference type="Proteomes" id="UP000008495"/>
    </source>
</evidence>
<evidence type="ECO:0000256" key="4">
    <source>
        <dbReference type="ARBA" id="ARBA00022989"/>
    </source>
</evidence>
<keyword evidence="4 7" id="KW-1133">Transmembrane helix</keyword>
<dbReference type="EMBL" id="BAGZ01000003">
    <property type="protein sequence ID" value="GAB76892.1"/>
    <property type="molecule type" value="Genomic_DNA"/>
</dbReference>
<dbReference type="Pfam" id="PF05140">
    <property type="entry name" value="ResB"/>
    <property type="match status" value="1"/>
</dbReference>
<evidence type="ECO:0000313" key="9">
    <source>
        <dbReference type="EMBL" id="GAB76892.1"/>
    </source>
</evidence>
<keyword evidence="10" id="KW-1185">Reference proteome</keyword>
<dbReference type="eggNOG" id="COG1333">
    <property type="taxonomic scope" value="Bacteria"/>
</dbReference>
<comment type="caution">
    <text evidence="9">The sequence shown here is derived from an EMBL/GenBank/DDBJ whole genome shotgun (WGS) entry which is preliminary data.</text>
</comment>
<evidence type="ECO:0000256" key="6">
    <source>
        <dbReference type="SAM" id="MobiDB-lite"/>
    </source>
</evidence>
<dbReference type="GO" id="GO:0016020">
    <property type="term" value="C:membrane"/>
    <property type="evidence" value="ECO:0007669"/>
    <property type="project" value="UniProtKB-SubCell"/>
</dbReference>
<dbReference type="InterPro" id="IPR007816">
    <property type="entry name" value="ResB-like_domain"/>
</dbReference>
<protein>
    <submittedName>
        <fullName evidence="9">Cytochrome c biogenesis protein ResB</fullName>
    </submittedName>
</protein>
<evidence type="ECO:0000256" key="3">
    <source>
        <dbReference type="ARBA" id="ARBA00022748"/>
    </source>
</evidence>
<gene>
    <name evidence="9" type="primary">resB</name>
    <name evidence="9" type="ORF">AUCHE_03_01090</name>
</gene>
<feature type="compositionally biased region" description="Basic and acidic residues" evidence="6">
    <location>
        <begin position="1"/>
        <end position="17"/>
    </location>
</feature>
<keyword evidence="3" id="KW-0201">Cytochrome c-type biogenesis</keyword>
<accession>K6W4Y7</accession>
<evidence type="ECO:0000259" key="8">
    <source>
        <dbReference type="Pfam" id="PF05140"/>
    </source>
</evidence>
<evidence type="ECO:0000256" key="5">
    <source>
        <dbReference type="ARBA" id="ARBA00023136"/>
    </source>
</evidence>
<feature type="transmembrane region" description="Helical" evidence="7">
    <location>
        <begin position="195"/>
        <end position="216"/>
    </location>
</feature>
<dbReference type="GO" id="GO:0017004">
    <property type="term" value="P:cytochrome complex assembly"/>
    <property type="evidence" value="ECO:0007669"/>
    <property type="project" value="UniProtKB-KW"/>
</dbReference>